<evidence type="ECO:0000313" key="2">
    <source>
        <dbReference type="Proteomes" id="UP000295443"/>
    </source>
</evidence>
<proteinExistence type="predicted"/>
<keyword evidence="2" id="KW-1185">Reference proteome</keyword>
<gene>
    <name evidence="1" type="ORF">EZJ19_06425</name>
</gene>
<sequence>MLHDVSLEQSLQVQEQGLGRHRAYGCGLFVPHKSIKEVAID</sequence>
<dbReference type="EMBL" id="SJZB01000024">
    <property type="protein sequence ID" value="TCJ15700.1"/>
    <property type="molecule type" value="Genomic_DNA"/>
</dbReference>
<dbReference type="OrthoDB" id="9779370at2"/>
<dbReference type="Pfam" id="PF09559">
    <property type="entry name" value="Cas6"/>
    <property type="match status" value="1"/>
</dbReference>
<reference evidence="1 2" key="1">
    <citation type="submission" date="2019-03" db="EMBL/GenBank/DDBJ databases">
        <title>Genome sequence of Thiobacillaceae bacterium LSR1, a sulfur-oxidizing bacterium isolated from freshwater sediment.</title>
        <authorList>
            <person name="Li S."/>
        </authorList>
    </citation>
    <scope>NUCLEOTIDE SEQUENCE [LARGE SCALE GENOMIC DNA]</scope>
    <source>
        <strain evidence="1 2">LSR1</strain>
    </source>
</reference>
<evidence type="ECO:0000313" key="1">
    <source>
        <dbReference type="EMBL" id="TCJ15700.1"/>
    </source>
</evidence>
<evidence type="ECO:0008006" key="3">
    <source>
        <dbReference type="Google" id="ProtNLM"/>
    </source>
</evidence>
<comment type="caution">
    <text evidence="1">The sequence shown here is derived from an EMBL/GenBank/DDBJ whole genome shotgun (WGS) entry which is preliminary data.</text>
</comment>
<accession>A0A4R1BEZ1</accession>
<dbReference type="InterPro" id="IPR014174">
    <property type="entry name" value="CRISPR-assoc_prot_Cas6/Cmx6"/>
</dbReference>
<protein>
    <recommendedName>
        <fullName evidence="3">Type I-MYXAN CRISPR-associated protein Cas6/Cmx6</fullName>
    </recommendedName>
</protein>
<dbReference type="AlphaFoldDB" id="A0A4R1BEZ1"/>
<name>A0A4R1BEZ1_9PROT</name>
<dbReference type="Proteomes" id="UP000295443">
    <property type="component" value="Unassembled WGS sequence"/>
</dbReference>
<dbReference type="SUPFAM" id="SSF117987">
    <property type="entry name" value="CRISPR-associated protein"/>
    <property type="match status" value="1"/>
</dbReference>
<organism evidence="1 2">
    <name type="scientific">Parasulfuritortus cantonensis</name>
    <dbReference type="NCBI Taxonomy" id="2528202"/>
    <lineage>
        <taxon>Bacteria</taxon>
        <taxon>Pseudomonadati</taxon>
        <taxon>Pseudomonadota</taxon>
        <taxon>Betaproteobacteria</taxon>
        <taxon>Nitrosomonadales</taxon>
        <taxon>Thiobacillaceae</taxon>
        <taxon>Parasulfuritortus</taxon>
    </lineage>
</organism>